<dbReference type="Proteomes" id="UP001417504">
    <property type="component" value="Unassembled WGS sequence"/>
</dbReference>
<feature type="region of interest" description="Disordered" evidence="1">
    <location>
        <begin position="1"/>
        <end position="28"/>
    </location>
</feature>
<evidence type="ECO:0000313" key="2">
    <source>
        <dbReference type="EMBL" id="KAK9155260.1"/>
    </source>
</evidence>
<feature type="compositionally biased region" description="Basic and acidic residues" evidence="1">
    <location>
        <begin position="1"/>
        <end position="16"/>
    </location>
</feature>
<keyword evidence="3" id="KW-1185">Reference proteome</keyword>
<comment type="caution">
    <text evidence="2">The sequence shown here is derived from an EMBL/GenBank/DDBJ whole genome shotgun (WGS) entry which is preliminary data.</text>
</comment>
<accession>A0AAP0PUE6</accession>
<evidence type="ECO:0000256" key="1">
    <source>
        <dbReference type="SAM" id="MobiDB-lite"/>
    </source>
</evidence>
<dbReference type="AlphaFoldDB" id="A0AAP0PUE6"/>
<dbReference type="EMBL" id="JBBNAE010000001">
    <property type="protein sequence ID" value="KAK9155260.1"/>
    <property type="molecule type" value="Genomic_DNA"/>
</dbReference>
<gene>
    <name evidence="2" type="ORF">Sjap_002740</name>
</gene>
<proteinExistence type="predicted"/>
<protein>
    <submittedName>
        <fullName evidence="2">Uncharacterized protein</fullName>
    </submittedName>
</protein>
<organism evidence="2 3">
    <name type="scientific">Stephania japonica</name>
    <dbReference type="NCBI Taxonomy" id="461633"/>
    <lineage>
        <taxon>Eukaryota</taxon>
        <taxon>Viridiplantae</taxon>
        <taxon>Streptophyta</taxon>
        <taxon>Embryophyta</taxon>
        <taxon>Tracheophyta</taxon>
        <taxon>Spermatophyta</taxon>
        <taxon>Magnoliopsida</taxon>
        <taxon>Ranunculales</taxon>
        <taxon>Menispermaceae</taxon>
        <taxon>Menispermoideae</taxon>
        <taxon>Cissampelideae</taxon>
        <taxon>Stephania</taxon>
    </lineage>
</organism>
<name>A0AAP0PUE6_9MAGN</name>
<sequence length="154" mass="16635">MIDERPTQMESIDRDNSQVTGGVPSLGEQVIDPRRSCGGWRFPQLAGIKISRSAARARTLYLAISSEDLSDPAVAAEAAVEDVGGRSSTQHSWRSPIHGENGDVESVFFTVFLPSFFLISRRLTGHVFTTTRAASVDWGWSGVTSGGPPEPPHP</sequence>
<evidence type="ECO:0000313" key="3">
    <source>
        <dbReference type="Proteomes" id="UP001417504"/>
    </source>
</evidence>
<reference evidence="2 3" key="1">
    <citation type="submission" date="2024-01" db="EMBL/GenBank/DDBJ databases">
        <title>Genome assemblies of Stephania.</title>
        <authorList>
            <person name="Yang L."/>
        </authorList>
    </citation>
    <scope>NUCLEOTIDE SEQUENCE [LARGE SCALE GENOMIC DNA]</scope>
    <source>
        <strain evidence="2">QJT</strain>
        <tissue evidence="2">Leaf</tissue>
    </source>
</reference>